<dbReference type="EMBL" id="JAUSSU010000026">
    <property type="protein sequence ID" value="MDQ0116774.1"/>
    <property type="molecule type" value="Genomic_DNA"/>
</dbReference>
<evidence type="ECO:0008006" key="3">
    <source>
        <dbReference type="Google" id="ProtNLM"/>
    </source>
</evidence>
<reference evidence="1 2" key="1">
    <citation type="submission" date="2023-07" db="EMBL/GenBank/DDBJ databases">
        <title>Sorghum-associated microbial communities from plants grown in Nebraska, USA.</title>
        <authorList>
            <person name="Schachtman D."/>
        </authorList>
    </citation>
    <scope>NUCLEOTIDE SEQUENCE [LARGE SCALE GENOMIC DNA]</scope>
    <source>
        <strain evidence="1 2">CC482</strain>
    </source>
</reference>
<sequence>MKKLFTVFHHYFLHVVQVKSMGLFNPDTMSLDGVLLRVVKVDMKSNYYYLEVERHC</sequence>
<gene>
    <name evidence="1" type="ORF">J2T15_006261</name>
</gene>
<dbReference type="Proteomes" id="UP001229346">
    <property type="component" value="Unassembled WGS sequence"/>
</dbReference>
<name>A0ABT9UEC0_PAEHA</name>
<evidence type="ECO:0000313" key="1">
    <source>
        <dbReference type="EMBL" id="MDQ0116774.1"/>
    </source>
</evidence>
<evidence type="ECO:0000313" key="2">
    <source>
        <dbReference type="Proteomes" id="UP001229346"/>
    </source>
</evidence>
<proteinExistence type="predicted"/>
<comment type="caution">
    <text evidence="1">The sequence shown here is derived from an EMBL/GenBank/DDBJ whole genome shotgun (WGS) entry which is preliminary data.</text>
</comment>
<organism evidence="1 2">
    <name type="scientific">Paenibacillus harenae</name>
    <dbReference type="NCBI Taxonomy" id="306543"/>
    <lineage>
        <taxon>Bacteria</taxon>
        <taxon>Bacillati</taxon>
        <taxon>Bacillota</taxon>
        <taxon>Bacilli</taxon>
        <taxon>Bacillales</taxon>
        <taxon>Paenibacillaceae</taxon>
        <taxon>Paenibacillus</taxon>
    </lineage>
</organism>
<keyword evidence="2" id="KW-1185">Reference proteome</keyword>
<protein>
    <recommendedName>
        <fullName evidence="3">Transposase</fullName>
    </recommendedName>
</protein>
<accession>A0ABT9UEC0</accession>